<feature type="transmembrane region" description="Helical" evidence="1">
    <location>
        <begin position="12"/>
        <end position="33"/>
    </location>
</feature>
<proteinExistence type="predicted"/>
<dbReference type="Pfam" id="PF10318">
    <property type="entry name" value="7TM_GPCR_Srh"/>
    <property type="match status" value="1"/>
</dbReference>
<keyword evidence="1" id="KW-1133">Transmembrane helix</keyword>
<feature type="transmembrane region" description="Helical" evidence="1">
    <location>
        <begin position="45"/>
        <end position="65"/>
    </location>
</feature>
<reference evidence="3" key="1">
    <citation type="submission" date="2016-11" db="UniProtKB">
        <authorList>
            <consortium name="WormBaseParasite"/>
        </authorList>
    </citation>
    <scope>IDENTIFICATION</scope>
</reference>
<accession>A0A1I7YAN9</accession>
<dbReference type="InterPro" id="IPR019422">
    <property type="entry name" value="7TM_GPCR_serpentine_rcpt_Srh"/>
</dbReference>
<keyword evidence="2" id="KW-1185">Reference proteome</keyword>
<sequence>MLPHEAFFNKVAYGTAIVHIPVKLLTIMIILCFTPKSMRGLSMFFLNHMAWNFASNLLFTFFHIYPAFPAECFRVDGLLGLNTNEDIGHAVFYAEMFCVILCGIGITITFPYRYLVFVYPHRRFNPAWIVGSGIVLQICMGSFFGVAYLQWIVAYDDYPWQEQLPDRRSLVCFKPSGWGKAITIWTLFIFIVLMILTIIGFSILLLRSIQKQRGKMRQKLLDEHRRILWTLILLSSIPVVFGGIPLLLTMIATFWPHLPYSLEIAAVCIVLTANHGSVYALALIVAIRPYKRAVRKMLWGKEKVPKKVGDVRIATLLSASQINYQNK</sequence>
<evidence type="ECO:0000256" key="1">
    <source>
        <dbReference type="SAM" id="Phobius"/>
    </source>
</evidence>
<name>A0A1I7YAN9_9BILA</name>
<feature type="transmembrane region" description="Helical" evidence="1">
    <location>
        <begin position="90"/>
        <end position="115"/>
    </location>
</feature>
<dbReference type="SUPFAM" id="SSF81321">
    <property type="entry name" value="Family A G protein-coupled receptor-like"/>
    <property type="match status" value="1"/>
</dbReference>
<feature type="transmembrane region" description="Helical" evidence="1">
    <location>
        <begin position="127"/>
        <end position="151"/>
    </location>
</feature>
<keyword evidence="1" id="KW-0472">Membrane</keyword>
<feature type="transmembrane region" description="Helical" evidence="1">
    <location>
        <begin position="227"/>
        <end position="252"/>
    </location>
</feature>
<dbReference type="WBParaSite" id="L893_g14384.t1">
    <property type="protein sequence ID" value="L893_g14384.t1"/>
    <property type="gene ID" value="L893_g14384"/>
</dbReference>
<keyword evidence="1" id="KW-0812">Transmembrane</keyword>
<feature type="transmembrane region" description="Helical" evidence="1">
    <location>
        <begin position="184"/>
        <end position="206"/>
    </location>
</feature>
<organism evidence="2 3">
    <name type="scientific">Steinernema glaseri</name>
    <dbReference type="NCBI Taxonomy" id="37863"/>
    <lineage>
        <taxon>Eukaryota</taxon>
        <taxon>Metazoa</taxon>
        <taxon>Ecdysozoa</taxon>
        <taxon>Nematoda</taxon>
        <taxon>Chromadorea</taxon>
        <taxon>Rhabditida</taxon>
        <taxon>Tylenchina</taxon>
        <taxon>Panagrolaimomorpha</taxon>
        <taxon>Strongyloidoidea</taxon>
        <taxon>Steinernematidae</taxon>
        <taxon>Steinernema</taxon>
    </lineage>
</organism>
<dbReference type="Gene3D" id="1.20.1070.10">
    <property type="entry name" value="Rhodopsin 7-helix transmembrane proteins"/>
    <property type="match status" value="1"/>
</dbReference>
<dbReference type="InterPro" id="IPR053220">
    <property type="entry name" value="Nematode_rcpt-like_serp_H"/>
</dbReference>
<evidence type="ECO:0000313" key="2">
    <source>
        <dbReference type="Proteomes" id="UP000095287"/>
    </source>
</evidence>
<dbReference type="PANTHER" id="PTHR22941">
    <property type="entry name" value="SERPENTINE RECEPTOR"/>
    <property type="match status" value="1"/>
</dbReference>
<feature type="transmembrane region" description="Helical" evidence="1">
    <location>
        <begin position="264"/>
        <end position="287"/>
    </location>
</feature>
<dbReference type="AlphaFoldDB" id="A0A1I7YAN9"/>
<protein>
    <submittedName>
        <fullName evidence="3">G protein-coupled receptor</fullName>
    </submittedName>
</protein>
<dbReference type="Proteomes" id="UP000095287">
    <property type="component" value="Unplaced"/>
</dbReference>
<evidence type="ECO:0000313" key="3">
    <source>
        <dbReference type="WBParaSite" id="L893_g14384.t1"/>
    </source>
</evidence>